<dbReference type="SUPFAM" id="SSF52047">
    <property type="entry name" value="RNI-like"/>
    <property type="match status" value="1"/>
</dbReference>
<keyword evidence="3" id="KW-1185">Reference proteome</keyword>
<feature type="domain" description="F-box" evidence="1">
    <location>
        <begin position="2"/>
        <end position="49"/>
    </location>
</feature>
<dbReference type="Proteomes" id="UP000663828">
    <property type="component" value="Unassembled WGS sequence"/>
</dbReference>
<evidence type="ECO:0000313" key="2">
    <source>
        <dbReference type="EMBL" id="CAF0914926.1"/>
    </source>
</evidence>
<accession>A0A814AN28</accession>
<organism evidence="2 3">
    <name type="scientific">Adineta ricciae</name>
    <name type="common">Rotifer</name>
    <dbReference type="NCBI Taxonomy" id="249248"/>
    <lineage>
        <taxon>Eukaryota</taxon>
        <taxon>Metazoa</taxon>
        <taxon>Spiralia</taxon>
        <taxon>Gnathifera</taxon>
        <taxon>Rotifera</taxon>
        <taxon>Eurotatoria</taxon>
        <taxon>Bdelloidea</taxon>
        <taxon>Adinetida</taxon>
        <taxon>Adinetidae</taxon>
        <taxon>Adineta</taxon>
    </lineage>
</organism>
<name>A0A814AN28_ADIRI</name>
<protein>
    <recommendedName>
        <fullName evidence="1">F-box domain-containing protein</fullName>
    </recommendedName>
</protein>
<comment type="caution">
    <text evidence="2">The sequence shown here is derived from an EMBL/GenBank/DDBJ whole genome shotgun (WGS) entry which is preliminary data.</text>
</comment>
<dbReference type="SUPFAM" id="SSF81383">
    <property type="entry name" value="F-box domain"/>
    <property type="match status" value="1"/>
</dbReference>
<sequence>MVCLLENLSNEIFYEIFDYLDGCELYHGFSNLNSRFHQLLNSPLLFYELKSHCTSNQFDECMRYINPNQIRSFNVSSELRIDKFFSSFNIDSSLHHLRSIFVENIKPETLSDLLTNCTHLPCLTSLNIMSYHQLLDLCQIYPLIFNLSTLKSLTVTSHEFKNSMALPYATESQQTSKIEHMNINHRVTFQELATIISYTPKLFRLEFLHEDEDDSTVELITPTQLSNITHISMTIMYLNYDDMDIFLHKLPSTLESFNFFVCEIDISYLDFSMWEELIKENFPQLKNFYFNYTATIPDEEEFIFTGCVLDQFVSPFWIARQWFNQIIIRQESIAITIKPHKKRWYECLTTHSKLNINESSLLSIQYTPEDQWLDVLYDEIEWVTDVATIYHLEMTGTFFIGVMGQIFNLLPDLHTFRISSITLPTVTLLTDDELEQFIDATTSNRITKVYLEKMNTFDDVLFLIDLFPRLESLQIGCKSDIDIELFLHVILIKINSKKSNLRLLAMRIPTADDHIVKKIQNLIDLTITRANDTIFLRL</sequence>
<dbReference type="PROSITE" id="PS50181">
    <property type="entry name" value="FBOX"/>
    <property type="match status" value="1"/>
</dbReference>
<dbReference type="InterPro" id="IPR036047">
    <property type="entry name" value="F-box-like_dom_sf"/>
</dbReference>
<dbReference type="InterPro" id="IPR001810">
    <property type="entry name" value="F-box_dom"/>
</dbReference>
<evidence type="ECO:0000259" key="1">
    <source>
        <dbReference type="PROSITE" id="PS50181"/>
    </source>
</evidence>
<dbReference type="EMBL" id="CAJNOR010000439">
    <property type="protein sequence ID" value="CAF0914926.1"/>
    <property type="molecule type" value="Genomic_DNA"/>
</dbReference>
<reference evidence="2" key="1">
    <citation type="submission" date="2021-02" db="EMBL/GenBank/DDBJ databases">
        <authorList>
            <person name="Nowell W R."/>
        </authorList>
    </citation>
    <scope>NUCLEOTIDE SEQUENCE</scope>
</reference>
<dbReference type="AlphaFoldDB" id="A0A814AN28"/>
<gene>
    <name evidence="2" type="ORF">XAT740_LOCUS8728</name>
</gene>
<evidence type="ECO:0000313" key="3">
    <source>
        <dbReference type="Proteomes" id="UP000663828"/>
    </source>
</evidence>
<proteinExistence type="predicted"/>